<evidence type="ECO:0000313" key="3">
    <source>
        <dbReference type="Proteomes" id="UP000676336"/>
    </source>
</evidence>
<evidence type="ECO:0000313" key="1">
    <source>
        <dbReference type="EMBL" id="CAF4885411.1"/>
    </source>
</evidence>
<name>A0A8S3CE79_9BILA</name>
<feature type="non-terminal residue" evidence="1">
    <location>
        <position position="1"/>
    </location>
</feature>
<accession>A0A8S3CE79</accession>
<protein>
    <submittedName>
        <fullName evidence="1">Uncharacterized protein</fullName>
    </submittedName>
</protein>
<dbReference type="Proteomes" id="UP000676336">
    <property type="component" value="Unassembled WGS sequence"/>
</dbReference>
<evidence type="ECO:0000313" key="2">
    <source>
        <dbReference type="EMBL" id="CAF5003526.1"/>
    </source>
</evidence>
<organism evidence="1 3">
    <name type="scientific">Rotaria magnacalcarata</name>
    <dbReference type="NCBI Taxonomy" id="392030"/>
    <lineage>
        <taxon>Eukaryota</taxon>
        <taxon>Metazoa</taxon>
        <taxon>Spiralia</taxon>
        <taxon>Gnathifera</taxon>
        <taxon>Rotifera</taxon>
        <taxon>Eurotatoria</taxon>
        <taxon>Bdelloidea</taxon>
        <taxon>Philodinida</taxon>
        <taxon>Philodinidae</taxon>
        <taxon>Rotaria</taxon>
    </lineage>
</organism>
<comment type="caution">
    <text evidence="1">The sequence shown here is derived from an EMBL/GenBank/DDBJ whole genome shotgun (WGS) entry which is preliminary data.</text>
</comment>
<sequence>DQDLFVYYIAQLNTCSQAISKHELDDSTIDVSFSIMGLLNEVFLNSFTSTERQARVTDDQ</sequence>
<gene>
    <name evidence="2" type="ORF">GIL414_LOCUS57391</name>
    <name evidence="1" type="ORF">SMN809_LOCUS51010</name>
</gene>
<dbReference type="AlphaFoldDB" id="A0A8S3CE79"/>
<dbReference type="EMBL" id="CAJOBJ010208302">
    <property type="protein sequence ID" value="CAF5003526.1"/>
    <property type="molecule type" value="Genomic_DNA"/>
</dbReference>
<dbReference type="Proteomes" id="UP000681720">
    <property type="component" value="Unassembled WGS sequence"/>
</dbReference>
<reference evidence="1" key="1">
    <citation type="submission" date="2021-02" db="EMBL/GenBank/DDBJ databases">
        <authorList>
            <person name="Nowell W R."/>
        </authorList>
    </citation>
    <scope>NUCLEOTIDE SEQUENCE</scope>
</reference>
<dbReference type="EMBL" id="CAJOBI010170045">
    <property type="protein sequence ID" value="CAF4885411.1"/>
    <property type="molecule type" value="Genomic_DNA"/>
</dbReference>
<proteinExistence type="predicted"/>